<dbReference type="eggNOG" id="ENOG5031R21">
    <property type="taxonomic scope" value="Bacteria"/>
</dbReference>
<reference evidence="1 2" key="1">
    <citation type="submission" date="2013-09" db="EMBL/GenBank/DDBJ databases">
        <title>Complete genome sequence of Corynebacterium doosanense CAU 212(T) (=DSM 45436(T)), isolated from activated sludge.</title>
        <authorList>
            <person name="Schaffert L."/>
            <person name="Albersmeier A."/>
            <person name="Kalinowski J."/>
            <person name="Ruckert C."/>
        </authorList>
    </citation>
    <scope>NUCLEOTIDE SEQUENCE [LARGE SCALE GENOMIC DNA]</scope>
    <source>
        <strain evidence="1 2">CAU 212</strain>
    </source>
</reference>
<dbReference type="AlphaFoldDB" id="A0A097IG41"/>
<dbReference type="HOGENOM" id="CLU_124872_0_0_11"/>
<dbReference type="EMBL" id="CP006764">
    <property type="protein sequence ID" value="AIT61094.1"/>
    <property type="molecule type" value="Genomic_DNA"/>
</dbReference>
<accession>A0A097IG41</accession>
<dbReference type="STRING" id="558173.CDOO_07380"/>
<organism evidence="1 2">
    <name type="scientific">Corynebacterium doosanense CAU 212 = DSM 45436</name>
    <dbReference type="NCBI Taxonomy" id="558173"/>
    <lineage>
        <taxon>Bacteria</taxon>
        <taxon>Bacillati</taxon>
        <taxon>Actinomycetota</taxon>
        <taxon>Actinomycetes</taxon>
        <taxon>Mycobacteriales</taxon>
        <taxon>Corynebacteriaceae</taxon>
        <taxon>Corynebacterium</taxon>
    </lineage>
</organism>
<gene>
    <name evidence="1" type="ORF">CDOO_07380</name>
</gene>
<dbReference type="Proteomes" id="UP000029914">
    <property type="component" value="Chromosome"/>
</dbReference>
<dbReference type="OrthoDB" id="4420002at2"/>
<proteinExistence type="predicted"/>
<evidence type="ECO:0000313" key="2">
    <source>
        <dbReference type="Proteomes" id="UP000029914"/>
    </source>
</evidence>
<name>A0A097IG41_9CORY</name>
<sequence>MTIRSEYQPTVDEFIDDLTQFATGSYLGEDEKEFWEAPYDATALPELKSILERLLDALDVLPADPPAEALTAVVSTSYKELTEFNRRHENAVIEPEEREEIAKLVYEASASTGADDEALGELPDFDY</sequence>
<evidence type="ECO:0000313" key="1">
    <source>
        <dbReference type="EMBL" id="AIT61094.1"/>
    </source>
</evidence>
<dbReference type="KEGG" id="cdo:CDOO_07380"/>
<dbReference type="RefSeq" id="WP_026159309.1">
    <property type="nucleotide sequence ID" value="NZ_AQUX01000003.1"/>
</dbReference>
<protein>
    <submittedName>
        <fullName evidence="1">Uncharacterized protein</fullName>
    </submittedName>
</protein>
<keyword evidence="2" id="KW-1185">Reference proteome</keyword>